<dbReference type="InterPro" id="IPR050472">
    <property type="entry name" value="Anth_synth/Amidotransfase"/>
</dbReference>
<evidence type="ECO:0000256" key="4">
    <source>
        <dbReference type="ARBA" id="ARBA00022962"/>
    </source>
</evidence>
<reference evidence="7" key="2">
    <citation type="journal article" date="2014" name="ISME J.">
        <title>Microbial stratification in low pH oxic and suboxic macroscopic growths along an acid mine drainage.</title>
        <authorList>
            <person name="Mendez-Garcia C."/>
            <person name="Mesa V."/>
            <person name="Sprenger R.R."/>
            <person name="Richter M."/>
            <person name="Diez M.S."/>
            <person name="Solano J."/>
            <person name="Bargiela R."/>
            <person name="Golyshina O.V."/>
            <person name="Manteca A."/>
            <person name="Ramos J.L."/>
            <person name="Gallego J.R."/>
            <person name="Llorente I."/>
            <person name="Martins Dos Santos V.A."/>
            <person name="Jensen O.N."/>
            <person name="Pelaez A.I."/>
            <person name="Sanchez J."/>
            <person name="Ferrer M."/>
        </authorList>
    </citation>
    <scope>NUCLEOTIDE SEQUENCE</scope>
</reference>
<evidence type="ECO:0000259" key="6">
    <source>
        <dbReference type="Pfam" id="PF00117"/>
    </source>
</evidence>
<dbReference type="PANTHER" id="PTHR43418">
    <property type="entry name" value="MULTIFUNCTIONAL TRYPTOPHAN BIOSYNTHESIS PROTEIN-RELATED"/>
    <property type="match status" value="1"/>
</dbReference>
<dbReference type="EMBL" id="AUZZ01005035">
    <property type="protein sequence ID" value="EQD51111.1"/>
    <property type="molecule type" value="Genomic_DNA"/>
</dbReference>
<protein>
    <recommendedName>
        <fullName evidence="3">carbamoyl-phosphate synthase (glutamine-hydrolyzing)</fullName>
        <ecNumber evidence="3">6.3.5.5</ecNumber>
    </recommendedName>
</protein>
<dbReference type="PRINTS" id="PR00099">
    <property type="entry name" value="CPSGATASE"/>
</dbReference>
<evidence type="ECO:0000256" key="3">
    <source>
        <dbReference type="ARBA" id="ARBA00012738"/>
    </source>
</evidence>
<dbReference type="Gene3D" id="3.40.50.880">
    <property type="match status" value="1"/>
</dbReference>
<accession>T0ZS81</accession>
<dbReference type="PANTHER" id="PTHR43418:SF7">
    <property type="entry name" value="CARBAMOYL-PHOSPHATE SYNTHASE SMALL CHAIN"/>
    <property type="match status" value="1"/>
</dbReference>
<dbReference type="PRINTS" id="PR00096">
    <property type="entry name" value="GATASE"/>
</dbReference>
<keyword evidence="4" id="KW-0315">Glutamine amidotransferase</keyword>
<dbReference type="AlphaFoldDB" id="T0ZS81"/>
<gene>
    <name evidence="7" type="ORF">B2A_07041</name>
</gene>
<dbReference type="InterPro" id="IPR029062">
    <property type="entry name" value="Class_I_gatase-like"/>
</dbReference>
<dbReference type="Pfam" id="PF00117">
    <property type="entry name" value="GATase"/>
    <property type="match status" value="1"/>
</dbReference>
<feature type="non-terminal residue" evidence="7">
    <location>
        <position position="1"/>
    </location>
</feature>
<feature type="domain" description="Glutamine amidotransferase" evidence="6">
    <location>
        <begin position="3"/>
        <end position="179"/>
    </location>
</feature>
<evidence type="ECO:0000313" key="7">
    <source>
        <dbReference type="EMBL" id="EQD51111.1"/>
    </source>
</evidence>
<dbReference type="GO" id="GO:0004088">
    <property type="term" value="F:carbamoyl-phosphate synthase (glutamine-hydrolyzing) activity"/>
    <property type="evidence" value="ECO:0007669"/>
    <property type="project" value="UniProtKB-EC"/>
</dbReference>
<evidence type="ECO:0000256" key="1">
    <source>
        <dbReference type="ARBA" id="ARBA00005077"/>
    </source>
</evidence>
<comment type="pathway">
    <text evidence="1">Amino-acid biosynthesis; L-arginine biosynthesis; carbamoyl phosphate from bicarbonate: step 1/1.</text>
</comment>
<organism evidence="7">
    <name type="scientific">mine drainage metagenome</name>
    <dbReference type="NCBI Taxonomy" id="410659"/>
    <lineage>
        <taxon>unclassified sequences</taxon>
        <taxon>metagenomes</taxon>
        <taxon>ecological metagenomes</taxon>
    </lineage>
</organism>
<dbReference type="EC" id="6.3.5.5" evidence="3"/>
<reference evidence="7" key="1">
    <citation type="submission" date="2013-08" db="EMBL/GenBank/DDBJ databases">
        <authorList>
            <person name="Mendez C."/>
            <person name="Richter M."/>
            <person name="Ferrer M."/>
            <person name="Sanchez J."/>
        </authorList>
    </citation>
    <scope>NUCLEOTIDE SEQUENCE</scope>
</reference>
<comment type="caution">
    <text evidence="7">The sequence shown here is derived from an EMBL/GenBank/DDBJ whole genome shotgun (WGS) entry which is preliminary data.</text>
</comment>
<dbReference type="InterPro" id="IPR017926">
    <property type="entry name" value="GATASE"/>
</dbReference>
<proteinExistence type="inferred from homology"/>
<name>T0ZS81_9ZZZZ</name>
<dbReference type="CDD" id="cd01744">
    <property type="entry name" value="GATase1_CPSase"/>
    <property type="match status" value="1"/>
</dbReference>
<comment type="catalytic activity">
    <reaction evidence="5">
        <text>hydrogencarbonate + L-glutamine + 2 ATP + H2O = carbamoyl phosphate + L-glutamate + 2 ADP + phosphate + 2 H(+)</text>
        <dbReference type="Rhea" id="RHEA:18633"/>
        <dbReference type="ChEBI" id="CHEBI:15377"/>
        <dbReference type="ChEBI" id="CHEBI:15378"/>
        <dbReference type="ChEBI" id="CHEBI:17544"/>
        <dbReference type="ChEBI" id="CHEBI:29985"/>
        <dbReference type="ChEBI" id="CHEBI:30616"/>
        <dbReference type="ChEBI" id="CHEBI:43474"/>
        <dbReference type="ChEBI" id="CHEBI:58228"/>
        <dbReference type="ChEBI" id="CHEBI:58359"/>
        <dbReference type="ChEBI" id="CHEBI:456216"/>
        <dbReference type="EC" id="6.3.5.5"/>
    </reaction>
</comment>
<sequence length="186" mass="19791">VAVLDCGVKASILRALLDRGAAVLRLPFDATVPDRWEGRRIDGLLVGNGPGDPALLAPTIEELRRPSTRALPTLGICLGHQLLALSRGGRTFKLKFGHRGQNKTAVFPDGRALIVSENHGYAVDPASLGPTGLSAWATNPDDGTVEGLRDRSGRVLALQGHPEGHPGPQEAGFVFDLFLGKVRRRA</sequence>
<evidence type="ECO:0000256" key="5">
    <source>
        <dbReference type="ARBA" id="ARBA00048816"/>
    </source>
</evidence>
<evidence type="ECO:0000256" key="2">
    <source>
        <dbReference type="ARBA" id="ARBA00007800"/>
    </source>
</evidence>
<dbReference type="PROSITE" id="PS51273">
    <property type="entry name" value="GATASE_TYPE_1"/>
    <property type="match status" value="1"/>
</dbReference>
<dbReference type="InterPro" id="IPR035686">
    <property type="entry name" value="CPSase_GATase1"/>
</dbReference>
<comment type="similarity">
    <text evidence="2">Belongs to the CarA family.</text>
</comment>
<dbReference type="SUPFAM" id="SSF52317">
    <property type="entry name" value="Class I glutamine amidotransferase-like"/>
    <property type="match status" value="1"/>
</dbReference>